<dbReference type="PROSITE" id="PS51257">
    <property type="entry name" value="PROKAR_LIPOPROTEIN"/>
    <property type="match status" value="1"/>
</dbReference>
<gene>
    <name evidence="2" type="ORF">Pan44_32430</name>
</gene>
<name>A0A517SGF6_9PLAN</name>
<dbReference type="PANTHER" id="PTHR12697:SF5">
    <property type="entry name" value="DEOXYHYPUSINE HYDROXYLASE"/>
    <property type="match status" value="1"/>
</dbReference>
<dbReference type="AlphaFoldDB" id="A0A517SGF6"/>
<reference evidence="2 3" key="1">
    <citation type="submission" date="2019-02" db="EMBL/GenBank/DDBJ databases">
        <title>Deep-cultivation of Planctomycetes and their phenomic and genomic characterization uncovers novel biology.</title>
        <authorList>
            <person name="Wiegand S."/>
            <person name="Jogler M."/>
            <person name="Boedeker C."/>
            <person name="Pinto D."/>
            <person name="Vollmers J."/>
            <person name="Rivas-Marin E."/>
            <person name="Kohn T."/>
            <person name="Peeters S.H."/>
            <person name="Heuer A."/>
            <person name="Rast P."/>
            <person name="Oberbeckmann S."/>
            <person name="Bunk B."/>
            <person name="Jeske O."/>
            <person name="Meyerdierks A."/>
            <person name="Storesund J.E."/>
            <person name="Kallscheuer N."/>
            <person name="Luecker S."/>
            <person name="Lage O.M."/>
            <person name="Pohl T."/>
            <person name="Merkel B.J."/>
            <person name="Hornburger P."/>
            <person name="Mueller R.-W."/>
            <person name="Bruemmer F."/>
            <person name="Labrenz M."/>
            <person name="Spormann A.M."/>
            <person name="Op den Camp H."/>
            <person name="Overmann J."/>
            <person name="Amann R."/>
            <person name="Jetten M.S.M."/>
            <person name="Mascher T."/>
            <person name="Medema M.H."/>
            <person name="Devos D.P."/>
            <person name="Kaster A.-K."/>
            <person name="Ovreas L."/>
            <person name="Rohde M."/>
            <person name="Galperin M.Y."/>
            <person name="Jogler C."/>
        </authorList>
    </citation>
    <scope>NUCLEOTIDE SEQUENCE [LARGE SCALE GENOMIC DNA]</scope>
    <source>
        <strain evidence="2 3">Pan44</strain>
    </source>
</reference>
<dbReference type="InParanoid" id="A0A517SGF6"/>
<dbReference type="InterPro" id="IPR011989">
    <property type="entry name" value="ARM-like"/>
</dbReference>
<evidence type="ECO:0000313" key="2">
    <source>
        <dbReference type="EMBL" id="QDT55201.1"/>
    </source>
</evidence>
<keyword evidence="3" id="KW-1185">Reference proteome</keyword>
<keyword evidence="1" id="KW-0732">Signal</keyword>
<feature type="chain" id="PRO_5022196535" evidence="1">
    <location>
        <begin position="23"/>
        <end position="295"/>
    </location>
</feature>
<evidence type="ECO:0000256" key="1">
    <source>
        <dbReference type="SAM" id="SignalP"/>
    </source>
</evidence>
<evidence type="ECO:0000313" key="3">
    <source>
        <dbReference type="Proteomes" id="UP000315700"/>
    </source>
</evidence>
<accession>A0A517SGF6</accession>
<sequence length="295" mass="30522" precursor="true">MRHTSVQPVLVGLALLAGCQKAAPEPPAATSTTIPAPTPEAAPVPDPVVVAMGDDIPALPLIPAGQVIADLPPATPLGELPLAIAPAQVAEEIKPELAAAFEKLFEPGLEGDQWEAVHLSLVEAGGDAVPVLRQALESKDVARREQASSILSLLGAVGEPAVPQLLKGLKDDSAFVRATSAAALASFSAHQEKAKTTLLELLDSKDPELRRLAATNLSILGESASDLVPRLTLALDDADSEVVRPIAQLLGQIGGPARAAVPRLQQIAFEKQGEVKEAATLAVELIEGRSEATSK</sequence>
<organism evidence="2 3">
    <name type="scientific">Caulifigura coniformis</name>
    <dbReference type="NCBI Taxonomy" id="2527983"/>
    <lineage>
        <taxon>Bacteria</taxon>
        <taxon>Pseudomonadati</taxon>
        <taxon>Planctomycetota</taxon>
        <taxon>Planctomycetia</taxon>
        <taxon>Planctomycetales</taxon>
        <taxon>Planctomycetaceae</taxon>
        <taxon>Caulifigura</taxon>
    </lineage>
</organism>
<feature type="signal peptide" evidence="1">
    <location>
        <begin position="1"/>
        <end position="22"/>
    </location>
</feature>
<proteinExistence type="predicted"/>
<dbReference type="InterPro" id="IPR016024">
    <property type="entry name" value="ARM-type_fold"/>
</dbReference>
<dbReference type="RefSeq" id="WP_197453369.1">
    <property type="nucleotide sequence ID" value="NZ_CP036271.1"/>
</dbReference>
<dbReference type="Gene3D" id="1.25.10.10">
    <property type="entry name" value="Leucine-rich Repeat Variant"/>
    <property type="match status" value="1"/>
</dbReference>
<dbReference type="Proteomes" id="UP000315700">
    <property type="component" value="Chromosome"/>
</dbReference>
<dbReference type="SUPFAM" id="SSF48371">
    <property type="entry name" value="ARM repeat"/>
    <property type="match status" value="1"/>
</dbReference>
<dbReference type="GO" id="GO:0016491">
    <property type="term" value="F:oxidoreductase activity"/>
    <property type="evidence" value="ECO:0007669"/>
    <property type="project" value="TreeGrafter"/>
</dbReference>
<dbReference type="EMBL" id="CP036271">
    <property type="protein sequence ID" value="QDT55201.1"/>
    <property type="molecule type" value="Genomic_DNA"/>
</dbReference>
<dbReference type="Pfam" id="PF13646">
    <property type="entry name" value="HEAT_2"/>
    <property type="match status" value="1"/>
</dbReference>
<dbReference type="KEGG" id="ccos:Pan44_32430"/>
<dbReference type="PANTHER" id="PTHR12697">
    <property type="entry name" value="PBS LYASE HEAT-LIKE PROTEIN"/>
    <property type="match status" value="1"/>
</dbReference>
<protein>
    <submittedName>
        <fullName evidence="2">HEAT repeat protein</fullName>
    </submittedName>
</protein>